<feature type="transmembrane region" description="Helical" evidence="2">
    <location>
        <begin position="75"/>
        <end position="95"/>
    </location>
</feature>
<dbReference type="EMBL" id="CP066831">
    <property type="protein sequence ID" value="QQM47334.1"/>
    <property type="molecule type" value="Genomic_DNA"/>
</dbReference>
<feature type="compositionally biased region" description="Polar residues" evidence="1">
    <location>
        <begin position="11"/>
        <end position="22"/>
    </location>
</feature>
<proteinExistence type="predicted"/>
<evidence type="ECO:0000313" key="3">
    <source>
        <dbReference type="EMBL" id="QQM47334.1"/>
    </source>
</evidence>
<feature type="transmembrane region" description="Helical" evidence="2">
    <location>
        <begin position="51"/>
        <end position="69"/>
    </location>
</feature>
<feature type="region of interest" description="Disordered" evidence="1">
    <location>
        <begin position="1"/>
        <end position="23"/>
    </location>
</feature>
<gene>
    <name evidence="3" type="ORF">JEQ17_20430</name>
</gene>
<reference evidence="3 4" key="1">
    <citation type="submission" date="2020-12" db="EMBL/GenBank/DDBJ databases">
        <title>A novel species.</title>
        <authorList>
            <person name="Li K."/>
        </authorList>
    </citation>
    <scope>NUCLEOTIDE SEQUENCE [LARGE SCALE GENOMIC DNA]</scope>
    <source>
        <strain evidence="3 4">ZYC-3</strain>
    </source>
</reference>
<protein>
    <submittedName>
        <fullName evidence="3">Uncharacterized protein</fullName>
    </submittedName>
</protein>
<evidence type="ECO:0000313" key="4">
    <source>
        <dbReference type="Proteomes" id="UP000595636"/>
    </source>
</evidence>
<accession>A0A7T7L6F5</accession>
<keyword evidence="4" id="KW-1185">Reference proteome</keyword>
<keyword evidence="2" id="KW-0812">Transmembrane</keyword>
<name>A0A7T7L6F5_9ACTN</name>
<dbReference type="KEGG" id="slf:JEQ17_20430"/>
<dbReference type="RefSeq" id="WP_200402116.1">
    <property type="nucleotide sequence ID" value="NZ_CP066831.1"/>
</dbReference>
<sequence>MTAGPVKVPRNATSSERTTMTATDPYRLTIGTETPDERGPGVQRADIVRTVLWLVLVISTVGNMVASYGAASTQLHLACGVVTALCVTALVTRHLRGRR</sequence>
<organism evidence="3 4">
    <name type="scientific">Streptomyces liliifuscus</name>
    <dbReference type="NCBI Taxonomy" id="2797636"/>
    <lineage>
        <taxon>Bacteria</taxon>
        <taxon>Bacillati</taxon>
        <taxon>Actinomycetota</taxon>
        <taxon>Actinomycetes</taxon>
        <taxon>Kitasatosporales</taxon>
        <taxon>Streptomycetaceae</taxon>
        <taxon>Streptomyces</taxon>
    </lineage>
</organism>
<evidence type="ECO:0000256" key="1">
    <source>
        <dbReference type="SAM" id="MobiDB-lite"/>
    </source>
</evidence>
<keyword evidence="2" id="KW-1133">Transmembrane helix</keyword>
<dbReference type="Proteomes" id="UP000595636">
    <property type="component" value="Chromosome"/>
</dbReference>
<dbReference type="AlphaFoldDB" id="A0A7T7L6F5"/>
<keyword evidence="2" id="KW-0472">Membrane</keyword>
<evidence type="ECO:0000256" key="2">
    <source>
        <dbReference type="SAM" id="Phobius"/>
    </source>
</evidence>